<keyword evidence="3" id="KW-1185">Reference proteome</keyword>
<evidence type="ECO:0000313" key="2">
    <source>
        <dbReference type="EMBL" id="THE13076.1"/>
    </source>
</evidence>
<dbReference type="OrthoDB" id="1797983at2"/>
<dbReference type="AlphaFoldDB" id="A0A4S3PUM7"/>
<feature type="signal peptide" evidence="1">
    <location>
        <begin position="1"/>
        <end position="20"/>
    </location>
</feature>
<name>A0A4S3PUM7_9BACI</name>
<feature type="chain" id="PRO_5038808481" description="Lipoprotein" evidence="1">
    <location>
        <begin position="21"/>
        <end position="157"/>
    </location>
</feature>
<keyword evidence="1" id="KW-0732">Signal</keyword>
<dbReference type="EMBL" id="SLUB01000012">
    <property type="protein sequence ID" value="THE13076.1"/>
    <property type="molecule type" value="Genomic_DNA"/>
</dbReference>
<dbReference type="PROSITE" id="PS51257">
    <property type="entry name" value="PROKAR_LIPOPROTEIN"/>
    <property type="match status" value="1"/>
</dbReference>
<evidence type="ECO:0000256" key="1">
    <source>
        <dbReference type="SAM" id="SignalP"/>
    </source>
</evidence>
<dbReference type="RefSeq" id="WP_136379351.1">
    <property type="nucleotide sequence ID" value="NZ_SLUB01000012.1"/>
</dbReference>
<accession>A0A4S3PUM7</accession>
<protein>
    <recommendedName>
        <fullName evidence="4">Lipoprotein</fullName>
    </recommendedName>
</protein>
<proteinExistence type="predicted"/>
<dbReference type="STRING" id="1033734.GCA_000285535_02011"/>
<reference evidence="2 3" key="1">
    <citation type="journal article" date="2019" name="Indoor Air">
        <title>Impacts of indoor surface finishes on bacterial viability.</title>
        <authorList>
            <person name="Hu J."/>
            <person name="Maamar S.B."/>
            <person name="Glawe A.J."/>
            <person name="Gottel N."/>
            <person name="Gilbert J.A."/>
            <person name="Hartmann E.M."/>
        </authorList>
    </citation>
    <scope>NUCLEOTIDE SEQUENCE [LARGE SCALE GENOMIC DNA]</scope>
    <source>
        <strain evidence="2 3">AF060A6</strain>
    </source>
</reference>
<evidence type="ECO:0008006" key="4">
    <source>
        <dbReference type="Google" id="ProtNLM"/>
    </source>
</evidence>
<comment type="caution">
    <text evidence="2">The sequence shown here is derived from an EMBL/GenBank/DDBJ whole genome shotgun (WGS) entry which is preliminary data.</text>
</comment>
<sequence>MKKWMLVFSIGISIILSSCGGNTSSKLSGSKPPETKIQIGNETFPTILGTYCWSSMFKSVCADTAGPEELLEGKAPIVVQPGDEVVFEMDYEPLPNEVHVAYYQGGKETEVKVENHRFTAPKEKGVYYYSYGVWWMDENEENVSNADAFYAFALEVK</sequence>
<organism evidence="2 3">
    <name type="scientific">Bacillus timonensis</name>
    <dbReference type="NCBI Taxonomy" id="1033734"/>
    <lineage>
        <taxon>Bacteria</taxon>
        <taxon>Bacillati</taxon>
        <taxon>Bacillota</taxon>
        <taxon>Bacilli</taxon>
        <taxon>Bacillales</taxon>
        <taxon>Bacillaceae</taxon>
        <taxon>Bacillus</taxon>
    </lineage>
</organism>
<gene>
    <name evidence="2" type="ORF">E1I69_09405</name>
</gene>
<dbReference type="Proteomes" id="UP000306477">
    <property type="component" value="Unassembled WGS sequence"/>
</dbReference>
<evidence type="ECO:0000313" key="3">
    <source>
        <dbReference type="Proteomes" id="UP000306477"/>
    </source>
</evidence>